<keyword evidence="3" id="KW-1003">Cell membrane</keyword>
<organism evidence="10">
    <name type="scientific">Nothobranchius pienaari</name>
    <dbReference type="NCBI Taxonomy" id="704102"/>
    <lineage>
        <taxon>Eukaryota</taxon>
        <taxon>Metazoa</taxon>
        <taxon>Chordata</taxon>
        <taxon>Craniata</taxon>
        <taxon>Vertebrata</taxon>
        <taxon>Euteleostomi</taxon>
        <taxon>Actinopterygii</taxon>
        <taxon>Neopterygii</taxon>
        <taxon>Teleostei</taxon>
        <taxon>Neoteleostei</taxon>
        <taxon>Acanthomorphata</taxon>
        <taxon>Ovalentaria</taxon>
        <taxon>Atherinomorphae</taxon>
        <taxon>Cyprinodontiformes</taxon>
        <taxon>Nothobranchiidae</taxon>
        <taxon>Nothobranchius</taxon>
    </lineage>
</organism>
<feature type="region of interest" description="Disordered" evidence="8">
    <location>
        <begin position="366"/>
        <end position="398"/>
    </location>
</feature>
<evidence type="ECO:0000256" key="5">
    <source>
        <dbReference type="ARBA" id="ARBA00023136"/>
    </source>
</evidence>
<feature type="transmembrane region" description="Helical" evidence="9">
    <location>
        <begin position="530"/>
        <end position="553"/>
    </location>
</feature>
<proteinExistence type="inferred from homology"/>
<keyword evidence="5 9" id="KW-0472">Membrane</keyword>
<feature type="region of interest" description="Disordered" evidence="8">
    <location>
        <begin position="1"/>
        <end position="20"/>
    </location>
</feature>
<dbReference type="EMBL" id="HAEG01001597">
    <property type="protein sequence ID" value="SBR65593.1"/>
    <property type="molecule type" value="Transcribed_RNA"/>
</dbReference>
<feature type="compositionally biased region" description="Polar residues" evidence="8">
    <location>
        <begin position="166"/>
        <end position="189"/>
    </location>
</feature>
<evidence type="ECO:0000313" key="10">
    <source>
        <dbReference type="EMBL" id="SBR42315.1"/>
    </source>
</evidence>
<dbReference type="InterPro" id="IPR028169">
    <property type="entry name" value="Raftlin"/>
</dbReference>
<feature type="compositionally biased region" description="Polar residues" evidence="8">
    <location>
        <begin position="371"/>
        <end position="394"/>
    </location>
</feature>
<sequence>MGCGLRKLEDPEDSSPGKIYSTLKRPQVESRTDAVYEYVLLDFSLEGSRPTVQYLSSLSELPQALQSYYTQGFVLTALHPIILSVGRTRSLPFSLLYRAILARPKLSCQVGSLCPSMPMLKVEEWPLPGDSLTSDTVRALIDRVNSSARGGVRFIGSVLQQVSGITNGRLNSPNQSPRSPSHTHPQTPTGDGEPEDNTYSPDLRLLVFFHSWAPGCAPLDSLACQYHQGALSMRVSRKGHVVSALEADWLELTATYYCKGWSLVDSFVYWDTPKGEPALRSLEGLFVYEERSTSTPANDAIIVEQWTVIEGSSVKTDYGPLLHTLAEFGWLLTCVLPTPIIRHDSDGNLATKQVVFLQRPVRGAAAKHPRNQSALDHNSSRSVTHAVSSPTPTDDLSPAAGSIDGFPVFGGGYPSSLSHLDEGGFEQEEGKAEVTCIKCSQLCSGAESADGSLDAAYMMHYGCYNEICGSAHSKHLHGALSLSEGMKIEAVLAPIPSFPLGDTCIYDVTGRFDHVSVLITTAFKAISTSIMVTVIITAILTSVAVFLLLFLILMRPKITALLIMYLFTTNVTILIILILLYQYAILALMSNIFVFKLLNQIFLNL</sequence>
<reference evidence="10" key="2">
    <citation type="submission" date="2016-06" db="EMBL/GenBank/DDBJ databases">
        <title>The genome of a short-lived fish provides insights into sex chromosome evolution and the genetic control of aging.</title>
        <authorList>
            <person name="Reichwald K."/>
            <person name="Felder M."/>
            <person name="Petzold A."/>
            <person name="Koch P."/>
            <person name="Groth M."/>
            <person name="Platzer M."/>
        </authorList>
    </citation>
    <scope>NUCLEOTIDE SEQUENCE</scope>
    <source>
        <tissue evidence="10">Brain</tissue>
    </source>
</reference>
<dbReference type="Pfam" id="PF15250">
    <property type="entry name" value="Raftlin"/>
    <property type="match status" value="2"/>
</dbReference>
<evidence type="ECO:0000256" key="1">
    <source>
        <dbReference type="ARBA" id="ARBA00004193"/>
    </source>
</evidence>
<dbReference type="PANTHER" id="PTHR17601:SF1">
    <property type="entry name" value="RAFTLIN-2"/>
    <property type="match status" value="1"/>
</dbReference>
<dbReference type="EMBL" id="HAEF01004933">
    <property type="protein sequence ID" value="SBR42315.1"/>
    <property type="molecule type" value="Transcribed_RNA"/>
</dbReference>
<evidence type="ECO:0008006" key="11">
    <source>
        <dbReference type="Google" id="ProtNLM"/>
    </source>
</evidence>
<dbReference type="AlphaFoldDB" id="A0A1A8LBW0"/>
<keyword evidence="6" id="KW-0564">Palmitate</keyword>
<evidence type="ECO:0000256" key="7">
    <source>
        <dbReference type="ARBA" id="ARBA00023288"/>
    </source>
</evidence>
<evidence type="ECO:0000256" key="3">
    <source>
        <dbReference type="ARBA" id="ARBA00022475"/>
    </source>
</evidence>
<gene>
    <name evidence="10" type="primary">Nfu_g_1_005865</name>
</gene>
<accession>A0A1A8LBW0</accession>
<keyword evidence="9" id="KW-1133">Transmembrane helix</keyword>
<protein>
    <recommendedName>
        <fullName evidence="11">Raftlin family member 2</fullName>
    </recommendedName>
</protein>
<comment type="similarity">
    <text evidence="2">Belongs to the raftlin family.</text>
</comment>
<evidence type="ECO:0000256" key="4">
    <source>
        <dbReference type="ARBA" id="ARBA00022707"/>
    </source>
</evidence>
<evidence type="ECO:0000256" key="6">
    <source>
        <dbReference type="ARBA" id="ARBA00023139"/>
    </source>
</evidence>
<dbReference type="PANTHER" id="PTHR17601">
    <property type="entry name" value="RAFTLIN-RELATED"/>
    <property type="match status" value="1"/>
</dbReference>
<feature type="region of interest" description="Disordered" evidence="8">
    <location>
        <begin position="166"/>
        <end position="197"/>
    </location>
</feature>
<evidence type="ECO:0000256" key="2">
    <source>
        <dbReference type="ARBA" id="ARBA00006390"/>
    </source>
</evidence>
<keyword evidence="7" id="KW-0449">Lipoprotein</keyword>
<comment type="subcellular location">
    <subcellularLocation>
        <location evidence="1">Cell membrane</location>
        <topology evidence="1">Lipid-anchor</topology>
    </subcellularLocation>
</comment>
<keyword evidence="4" id="KW-0519">Myristate</keyword>
<keyword evidence="9" id="KW-0812">Transmembrane</keyword>
<evidence type="ECO:0000256" key="9">
    <source>
        <dbReference type="SAM" id="Phobius"/>
    </source>
</evidence>
<evidence type="ECO:0000256" key="8">
    <source>
        <dbReference type="SAM" id="MobiDB-lite"/>
    </source>
</evidence>
<reference evidence="10" key="1">
    <citation type="submission" date="2016-05" db="EMBL/GenBank/DDBJ databases">
        <authorList>
            <person name="Lavstsen T."/>
            <person name="Jespersen J.S."/>
        </authorList>
    </citation>
    <scope>NUCLEOTIDE SEQUENCE</scope>
    <source>
        <tissue evidence="10">Brain</tissue>
    </source>
</reference>
<name>A0A1A8LBW0_9TELE</name>
<dbReference type="GO" id="GO:0005886">
    <property type="term" value="C:plasma membrane"/>
    <property type="evidence" value="ECO:0007669"/>
    <property type="project" value="UniProtKB-SubCell"/>
</dbReference>